<keyword evidence="1" id="KW-1133">Transmembrane helix</keyword>
<organism evidence="2 3">
    <name type="scientific">Collybia nuda</name>
    <dbReference type="NCBI Taxonomy" id="64659"/>
    <lineage>
        <taxon>Eukaryota</taxon>
        <taxon>Fungi</taxon>
        <taxon>Dikarya</taxon>
        <taxon>Basidiomycota</taxon>
        <taxon>Agaricomycotina</taxon>
        <taxon>Agaricomycetes</taxon>
        <taxon>Agaricomycetidae</taxon>
        <taxon>Agaricales</taxon>
        <taxon>Tricholomatineae</taxon>
        <taxon>Clitocybaceae</taxon>
        <taxon>Collybia</taxon>
    </lineage>
</organism>
<comment type="caution">
    <text evidence="2">The sequence shown here is derived from an EMBL/GenBank/DDBJ whole genome shotgun (WGS) entry which is preliminary data.</text>
</comment>
<protein>
    <submittedName>
        <fullName evidence="2">Uncharacterized protein</fullName>
    </submittedName>
</protein>
<keyword evidence="1" id="KW-0812">Transmembrane</keyword>
<name>A0A9P6C957_9AGAR</name>
<gene>
    <name evidence="2" type="ORF">BDZ94DRAFT_1274336</name>
</gene>
<evidence type="ECO:0000313" key="2">
    <source>
        <dbReference type="EMBL" id="KAF9456966.1"/>
    </source>
</evidence>
<feature type="transmembrane region" description="Helical" evidence="1">
    <location>
        <begin position="18"/>
        <end position="39"/>
    </location>
</feature>
<reference evidence="2" key="1">
    <citation type="submission" date="2020-11" db="EMBL/GenBank/DDBJ databases">
        <authorList>
            <consortium name="DOE Joint Genome Institute"/>
            <person name="Ahrendt S."/>
            <person name="Riley R."/>
            <person name="Andreopoulos W."/>
            <person name="Labutti K."/>
            <person name="Pangilinan J."/>
            <person name="Ruiz-Duenas F.J."/>
            <person name="Barrasa J.M."/>
            <person name="Sanchez-Garcia M."/>
            <person name="Camarero S."/>
            <person name="Miyauchi S."/>
            <person name="Serrano A."/>
            <person name="Linde D."/>
            <person name="Babiker R."/>
            <person name="Drula E."/>
            <person name="Ayuso-Fernandez I."/>
            <person name="Pacheco R."/>
            <person name="Padilla G."/>
            <person name="Ferreira P."/>
            <person name="Barriuso J."/>
            <person name="Kellner H."/>
            <person name="Castanera R."/>
            <person name="Alfaro M."/>
            <person name="Ramirez L."/>
            <person name="Pisabarro A.G."/>
            <person name="Kuo A."/>
            <person name="Tritt A."/>
            <person name="Lipzen A."/>
            <person name="He G."/>
            <person name="Yan M."/>
            <person name="Ng V."/>
            <person name="Cullen D."/>
            <person name="Martin F."/>
            <person name="Rosso M.-N."/>
            <person name="Henrissat B."/>
            <person name="Hibbett D."/>
            <person name="Martinez A.T."/>
            <person name="Grigoriev I.V."/>
        </authorList>
    </citation>
    <scope>NUCLEOTIDE SEQUENCE</scope>
    <source>
        <strain evidence="2">CBS 247.69</strain>
    </source>
</reference>
<dbReference type="AlphaFoldDB" id="A0A9P6C957"/>
<keyword evidence="3" id="KW-1185">Reference proteome</keyword>
<dbReference type="EMBL" id="MU150393">
    <property type="protein sequence ID" value="KAF9456966.1"/>
    <property type="molecule type" value="Genomic_DNA"/>
</dbReference>
<evidence type="ECO:0000313" key="3">
    <source>
        <dbReference type="Proteomes" id="UP000807353"/>
    </source>
</evidence>
<dbReference type="Proteomes" id="UP000807353">
    <property type="component" value="Unassembled WGS sequence"/>
</dbReference>
<proteinExistence type="predicted"/>
<keyword evidence="1" id="KW-0472">Membrane</keyword>
<evidence type="ECO:0000256" key="1">
    <source>
        <dbReference type="SAM" id="Phobius"/>
    </source>
</evidence>
<sequence>MGREEEKDRLCGFWEVRFLIFVSSSLSMVLVIPALTTLLRHRSFMKRLTVLQYFDYMNVYQVSLAVRNFR</sequence>
<accession>A0A9P6C957</accession>